<dbReference type="KEGG" id="sdf:ACG33_13685"/>
<evidence type="ECO:0000256" key="6">
    <source>
        <dbReference type="ARBA" id="ARBA00022989"/>
    </source>
</evidence>
<keyword evidence="3" id="KW-0813">Transport</keyword>
<keyword evidence="4" id="KW-1003">Cell membrane</keyword>
<comment type="subcellular location">
    <subcellularLocation>
        <location evidence="1">Cell membrane</location>
        <topology evidence="1">Multi-pass membrane protein</topology>
    </subcellularLocation>
</comment>
<evidence type="ECO:0000256" key="1">
    <source>
        <dbReference type="ARBA" id="ARBA00004651"/>
    </source>
</evidence>
<evidence type="ECO:0000256" key="2">
    <source>
        <dbReference type="ARBA" id="ARBA00010110"/>
    </source>
</evidence>
<organism evidence="9 10">
    <name type="scientific">Steroidobacter denitrificans</name>
    <dbReference type="NCBI Taxonomy" id="465721"/>
    <lineage>
        <taxon>Bacteria</taxon>
        <taxon>Pseudomonadati</taxon>
        <taxon>Pseudomonadota</taxon>
        <taxon>Gammaproteobacteria</taxon>
        <taxon>Steroidobacterales</taxon>
        <taxon>Steroidobacteraceae</taxon>
        <taxon>Steroidobacter</taxon>
    </lineage>
</organism>
<evidence type="ECO:0000256" key="3">
    <source>
        <dbReference type="ARBA" id="ARBA00022448"/>
    </source>
</evidence>
<dbReference type="PANTHER" id="PTHR43057">
    <property type="entry name" value="ARSENITE EFFLUX TRANSPORTER"/>
    <property type="match status" value="1"/>
</dbReference>
<dbReference type="STRING" id="465721.ACG33_13685"/>
<feature type="transmembrane region" description="Helical" evidence="8">
    <location>
        <begin position="69"/>
        <end position="91"/>
    </location>
</feature>
<dbReference type="GO" id="GO:0015104">
    <property type="term" value="F:antimonite transmembrane transporter activity"/>
    <property type="evidence" value="ECO:0007669"/>
    <property type="project" value="TreeGrafter"/>
</dbReference>
<dbReference type="Pfam" id="PF01758">
    <property type="entry name" value="SBF"/>
    <property type="match status" value="1"/>
</dbReference>
<accession>A0A127FE36</accession>
<dbReference type="RefSeq" id="WP_083537283.1">
    <property type="nucleotide sequence ID" value="NZ_CP011971.1"/>
</dbReference>
<dbReference type="AlphaFoldDB" id="A0A127FE36"/>
<proteinExistence type="inferred from homology"/>
<dbReference type="GO" id="GO:0015297">
    <property type="term" value="F:antiporter activity"/>
    <property type="evidence" value="ECO:0007669"/>
    <property type="project" value="InterPro"/>
</dbReference>
<dbReference type="InterPro" id="IPR002657">
    <property type="entry name" value="BilAc:Na_symport/Acr3"/>
</dbReference>
<dbReference type="PATRIC" id="fig|465721.4.peg.2930"/>
<dbReference type="Proteomes" id="UP000070250">
    <property type="component" value="Chromosome"/>
</dbReference>
<reference evidence="9 10" key="1">
    <citation type="submission" date="2015-06" db="EMBL/GenBank/DDBJ databases">
        <title>A Comprehensive Approach to Explore the Metabolic and Phylogenetic Diversity of Bacterial Steroid Degradation in the Environment: Testosterone as an Example.</title>
        <authorList>
            <person name="Yang F.-C."/>
            <person name="Chen Y.-L."/>
            <person name="Yu C.-P."/>
            <person name="Tang S.-L."/>
            <person name="Wang P.-H."/>
            <person name="Ismail W."/>
            <person name="Wang C.-H."/>
            <person name="Yang C.-Y."/>
            <person name="Chiang Y.-R."/>
        </authorList>
    </citation>
    <scope>NUCLEOTIDE SEQUENCE [LARGE SCALE GENOMIC DNA]</scope>
    <source>
        <strain evidence="9 10">DSM 18526</strain>
    </source>
</reference>
<name>A0A127FE36_STEDE</name>
<feature type="transmembrane region" description="Helical" evidence="8">
    <location>
        <begin position="167"/>
        <end position="186"/>
    </location>
</feature>
<feature type="transmembrane region" description="Helical" evidence="8">
    <location>
        <begin position="230"/>
        <end position="251"/>
    </location>
</feature>
<evidence type="ECO:0000256" key="5">
    <source>
        <dbReference type="ARBA" id="ARBA00022692"/>
    </source>
</evidence>
<dbReference type="OrthoDB" id="3254016at2"/>
<evidence type="ECO:0000313" key="9">
    <source>
        <dbReference type="EMBL" id="AMN48130.1"/>
    </source>
</evidence>
<dbReference type="Gene3D" id="1.20.1530.20">
    <property type="match status" value="1"/>
</dbReference>
<feature type="transmembrane region" description="Helical" evidence="8">
    <location>
        <begin position="127"/>
        <end position="147"/>
    </location>
</feature>
<evidence type="ECO:0000256" key="8">
    <source>
        <dbReference type="SAM" id="Phobius"/>
    </source>
</evidence>
<dbReference type="GO" id="GO:0005886">
    <property type="term" value="C:plasma membrane"/>
    <property type="evidence" value="ECO:0007669"/>
    <property type="project" value="UniProtKB-SubCell"/>
</dbReference>
<evidence type="ECO:0000256" key="7">
    <source>
        <dbReference type="ARBA" id="ARBA00023136"/>
    </source>
</evidence>
<dbReference type="EMBL" id="CP011971">
    <property type="protein sequence ID" value="AMN48130.1"/>
    <property type="molecule type" value="Genomic_DNA"/>
</dbReference>
<gene>
    <name evidence="9" type="ORF">ACG33_13685</name>
</gene>
<feature type="transmembrane region" description="Helical" evidence="8">
    <location>
        <begin position="198"/>
        <end position="218"/>
    </location>
</feature>
<keyword evidence="5 8" id="KW-0812">Transmembrane</keyword>
<feature type="transmembrane region" description="Helical" evidence="8">
    <location>
        <begin position="97"/>
        <end position="115"/>
    </location>
</feature>
<dbReference type="GO" id="GO:0015105">
    <property type="term" value="F:arsenite transmembrane transporter activity"/>
    <property type="evidence" value="ECO:0007669"/>
    <property type="project" value="TreeGrafter"/>
</dbReference>
<comment type="similarity">
    <text evidence="2">Belongs to the arsenical resistance-3 (ACR3) (TC 2.A.59) family.</text>
</comment>
<dbReference type="InterPro" id="IPR004706">
    <property type="entry name" value="Arsenical-R_Acr3"/>
</dbReference>
<keyword evidence="7 8" id="KW-0472">Membrane</keyword>
<protein>
    <submittedName>
        <fullName evidence="9">Arsenic resistance protein</fullName>
    </submittedName>
</protein>
<evidence type="ECO:0000313" key="10">
    <source>
        <dbReference type="Proteomes" id="UP000070250"/>
    </source>
</evidence>
<evidence type="ECO:0000256" key="4">
    <source>
        <dbReference type="ARBA" id="ARBA00022475"/>
    </source>
</evidence>
<keyword evidence="10" id="KW-1185">Reference proteome</keyword>
<dbReference type="PANTHER" id="PTHR43057:SF1">
    <property type="entry name" value="ARSENICAL-RESISTANCE PROTEIN 3"/>
    <property type="match status" value="1"/>
</dbReference>
<feature type="transmembrane region" description="Helical" evidence="8">
    <location>
        <begin position="12"/>
        <end position="32"/>
    </location>
</feature>
<feature type="transmembrane region" description="Helical" evidence="8">
    <location>
        <begin position="38"/>
        <end position="57"/>
    </location>
</feature>
<dbReference type="InterPro" id="IPR038770">
    <property type="entry name" value="Na+/solute_symporter_sf"/>
</dbReference>
<keyword evidence="6 8" id="KW-1133">Transmembrane helix</keyword>
<sequence>MNDVRDRLERHQIPIYFLAIALGFAVALTVPGTGRLEVLINPALALMLFVTFLQVPLVKLRAALANRRFLGALLVANFLVVPLLVAAMLPLLPADPLVRIAVLFVLLCPCIDYVVTFSHLGKADSALLLAATPVLLLVQMLLLPLYFGVLMGETSASLVQAGPFLHAFVWLIAVPLLLAAGLQAAASRSPRVARLAGLGGVMPVPATAGVLFVVIAAVTPQLGPASNAAVSVVPFYIAFAIIAPQLGLAVARIFKLAVPAKRAVAFASGTRNSLVILPLALSIPGALPIVPAVIVTQTLVELIAMLAYIPLIRRVATR</sequence>